<dbReference type="PANTHER" id="PTHR11956:SF11">
    <property type="entry name" value="ARGININE--TRNA LIGASE, MITOCHONDRIAL-RELATED"/>
    <property type="match status" value="1"/>
</dbReference>
<dbReference type="InterPro" id="IPR008909">
    <property type="entry name" value="DALR_anticod-bd"/>
</dbReference>
<keyword evidence="5 9" id="KW-0067">ATP-binding</keyword>
<evidence type="ECO:0000256" key="2">
    <source>
        <dbReference type="ARBA" id="ARBA00012837"/>
    </source>
</evidence>
<dbReference type="RefSeq" id="XP_033658467.1">
    <property type="nucleotide sequence ID" value="XM_033799489.1"/>
</dbReference>
<evidence type="ECO:0000256" key="5">
    <source>
        <dbReference type="ARBA" id="ARBA00022840"/>
    </source>
</evidence>
<dbReference type="GO" id="GO:0004814">
    <property type="term" value="F:arginine-tRNA ligase activity"/>
    <property type="evidence" value="ECO:0007669"/>
    <property type="project" value="UniProtKB-EC"/>
</dbReference>
<comment type="similarity">
    <text evidence="1 9">Belongs to the class-I aminoacyl-tRNA synthetase family.</text>
</comment>
<evidence type="ECO:0000259" key="10">
    <source>
        <dbReference type="SMART" id="SM00836"/>
    </source>
</evidence>
<dbReference type="SUPFAM" id="SSF47323">
    <property type="entry name" value="Anticodon-binding domain of a subclass of class I aminoacyl-tRNA synthetases"/>
    <property type="match status" value="1"/>
</dbReference>
<evidence type="ECO:0000256" key="3">
    <source>
        <dbReference type="ARBA" id="ARBA00022598"/>
    </source>
</evidence>
<dbReference type="GO" id="GO:0006420">
    <property type="term" value="P:arginyl-tRNA aminoacylation"/>
    <property type="evidence" value="ECO:0007669"/>
    <property type="project" value="InterPro"/>
</dbReference>
<dbReference type="InterPro" id="IPR009080">
    <property type="entry name" value="tRNAsynth_Ia_anticodon-bd"/>
</dbReference>
<dbReference type="Gene3D" id="3.30.1360.70">
    <property type="entry name" value="Arginyl tRNA synthetase N-terminal domain"/>
    <property type="match status" value="1"/>
</dbReference>
<dbReference type="GO" id="GO:0032543">
    <property type="term" value="P:mitochondrial translation"/>
    <property type="evidence" value="ECO:0007669"/>
    <property type="project" value="TreeGrafter"/>
</dbReference>
<keyword evidence="6 9" id="KW-0648">Protein biosynthesis</keyword>
<dbReference type="Pfam" id="PF00750">
    <property type="entry name" value="tRNA-synt_1d"/>
    <property type="match status" value="1"/>
</dbReference>
<keyword evidence="3 9" id="KW-0436">Ligase</keyword>
<feature type="domain" description="DALR anticodon binding" evidence="10">
    <location>
        <begin position="521"/>
        <end position="647"/>
    </location>
</feature>
<organism evidence="11 12">
    <name type="scientific">Westerdykella ornata</name>
    <dbReference type="NCBI Taxonomy" id="318751"/>
    <lineage>
        <taxon>Eukaryota</taxon>
        <taxon>Fungi</taxon>
        <taxon>Dikarya</taxon>
        <taxon>Ascomycota</taxon>
        <taxon>Pezizomycotina</taxon>
        <taxon>Dothideomycetes</taxon>
        <taxon>Pleosporomycetidae</taxon>
        <taxon>Pleosporales</taxon>
        <taxon>Sporormiaceae</taxon>
        <taxon>Westerdykella</taxon>
    </lineage>
</organism>
<evidence type="ECO:0000256" key="4">
    <source>
        <dbReference type="ARBA" id="ARBA00022741"/>
    </source>
</evidence>
<dbReference type="Pfam" id="PF05746">
    <property type="entry name" value="DALR_1"/>
    <property type="match status" value="1"/>
</dbReference>
<evidence type="ECO:0000256" key="8">
    <source>
        <dbReference type="ARBA" id="ARBA00049339"/>
    </source>
</evidence>
<keyword evidence="7 9" id="KW-0030">Aminoacyl-tRNA synthetase</keyword>
<evidence type="ECO:0000256" key="6">
    <source>
        <dbReference type="ARBA" id="ARBA00022917"/>
    </source>
</evidence>
<dbReference type="InterPro" id="IPR001278">
    <property type="entry name" value="Arg-tRNA-ligase"/>
</dbReference>
<dbReference type="SUPFAM" id="SSF55190">
    <property type="entry name" value="Arginyl-tRNA synthetase (ArgRS), N-terminal 'additional' domain"/>
    <property type="match status" value="1"/>
</dbReference>
<keyword evidence="11" id="KW-0808">Transferase</keyword>
<dbReference type="Gene3D" id="1.10.730.10">
    <property type="entry name" value="Isoleucyl-tRNA Synthetase, Domain 1"/>
    <property type="match status" value="1"/>
</dbReference>
<keyword evidence="4 9" id="KW-0547">Nucleotide-binding</keyword>
<dbReference type="NCBIfam" id="TIGR00456">
    <property type="entry name" value="argS"/>
    <property type="match status" value="1"/>
</dbReference>
<keyword evidence="12" id="KW-1185">Reference proteome</keyword>
<sequence>MATLSVTNLERLFGELELSTPIPQFASSDIRSKPLDLYRSYLAELICGIVDCDPTAAYSAVQLSNDPLHGDFTVVLPRLCTNANPKELAQTVIEKFAPNALFDLPWADGVYLRVCAHSGTLPRLLIPFIIERNSGYGRHGEEKQETGSLSPRQEKEVVVEFSSPNIASEFQAKHLRSTIIGEFISNIYQFMGWKVFRTNYLGDWGKDMALLGVGWENFGSEEDFEKDPVSHLLDVYHKIHQEFLPEQIASRKARDEAKKHGQDELEATVGIEGRGVFAERNAFFKRMEDGDQHALDLFKSIREVNIDSYAKFYGRLGITFDEYSGESQVRQETIAELEQALKDKGITEESGGASVIDMKKLGAKFGTAIVRDRTGSSTYFMRYLAAVLERSRRQEFDKMIFVAADKTGHFSRLIKVFEALGMTELAAKLEHVQLNDVSHMAEKLGHDCQPHNIIDQCAKAVRDVLKADEQKATVLGTSDEVVTKLGTTAILAQELSTKRGSDHAFDINSMASFKSGTGAYLQYHYAQLCSILKSHPLKADLTPEDYESLSEEEHTSLLLALGQYPEVVQATYKSLEPANIMAYLHTVAEKLTDCLDDDEDDEQEEQEGVRDMEEKGIGPVQSALFEATRVVLENGMRLLGLEPVAFLLRERADTPVAD</sequence>
<dbReference type="PRINTS" id="PR01038">
    <property type="entry name" value="TRNASYNTHARG"/>
</dbReference>
<dbReference type="GO" id="GO:0016740">
    <property type="term" value="F:transferase activity"/>
    <property type="evidence" value="ECO:0007669"/>
    <property type="project" value="UniProtKB-KW"/>
</dbReference>
<comment type="catalytic activity">
    <reaction evidence="8">
        <text>tRNA(Arg) + L-arginine + ATP = L-arginyl-tRNA(Arg) + AMP + diphosphate</text>
        <dbReference type="Rhea" id="RHEA:20301"/>
        <dbReference type="Rhea" id="RHEA-COMP:9658"/>
        <dbReference type="Rhea" id="RHEA-COMP:9673"/>
        <dbReference type="ChEBI" id="CHEBI:30616"/>
        <dbReference type="ChEBI" id="CHEBI:32682"/>
        <dbReference type="ChEBI" id="CHEBI:33019"/>
        <dbReference type="ChEBI" id="CHEBI:78442"/>
        <dbReference type="ChEBI" id="CHEBI:78513"/>
        <dbReference type="ChEBI" id="CHEBI:456215"/>
        <dbReference type="EC" id="6.1.1.19"/>
    </reaction>
</comment>
<dbReference type="InterPro" id="IPR035684">
    <property type="entry name" value="ArgRS_core"/>
</dbReference>
<dbReference type="GO" id="GO:0005524">
    <property type="term" value="F:ATP binding"/>
    <property type="evidence" value="ECO:0007669"/>
    <property type="project" value="UniProtKB-KW"/>
</dbReference>
<gene>
    <name evidence="11" type="ORF">EI97DRAFT_438348</name>
</gene>
<evidence type="ECO:0000256" key="9">
    <source>
        <dbReference type="RuleBase" id="RU363038"/>
    </source>
</evidence>
<evidence type="ECO:0000313" key="12">
    <source>
        <dbReference type="Proteomes" id="UP000800097"/>
    </source>
</evidence>
<dbReference type="AlphaFoldDB" id="A0A6A6JWC9"/>
<evidence type="ECO:0000256" key="1">
    <source>
        <dbReference type="ARBA" id="ARBA00005594"/>
    </source>
</evidence>
<dbReference type="GO" id="GO:0005739">
    <property type="term" value="C:mitochondrion"/>
    <property type="evidence" value="ECO:0007669"/>
    <property type="project" value="TreeGrafter"/>
</dbReference>
<dbReference type="GeneID" id="54552664"/>
<dbReference type="EMBL" id="ML986484">
    <property type="protein sequence ID" value="KAF2280930.1"/>
    <property type="molecule type" value="Genomic_DNA"/>
</dbReference>
<accession>A0A6A6JWC9</accession>
<evidence type="ECO:0000256" key="7">
    <source>
        <dbReference type="ARBA" id="ARBA00023146"/>
    </source>
</evidence>
<dbReference type="Gene3D" id="3.40.50.620">
    <property type="entry name" value="HUPs"/>
    <property type="match status" value="1"/>
</dbReference>
<proteinExistence type="inferred from homology"/>
<dbReference type="OrthoDB" id="68056at2759"/>
<dbReference type="PANTHER" id="PTHR11956">
    <property type="entry name" value="ARGINYL-TRNA SYNTHETASE"/>
    <property type="match status" value="1"/>
</dbReference>
<protein>
    <recommendedName>
        <fullName evidence="2">arginine--tRNA ligase</fullName>
        <ecNumber evidence="2">6.1.1.19</ecNumber>
    </recommendedName>
</protein>
<dbReference type="FunFam" id="1.10.730.10:FF:000006">
    <property type="entry name" value="Arginyl-tRNA synthetase 2, mitochondrial"/>
    <property type="match status" value="1"/>
</dbReference>
<dbReference type="InterPro" id="IPR036695">
    <property type="entry name" value="Arg-tRNA-synth_N_sf"/>
</dbReference>
<dbReference type="Proteomes" id="UP000800097">
    <property type="component" value="Unassembled WGS sequence"/>
</dbReference>
<name>A0A6A6JWC9_WESOR</name>
<reference evidence="11" key="1">
    <citation type="journal article" date="2020" name="Stud. Mycol.">
        <title>101 Dothideomycetes genomes: a test case for predicting lifestyles and emergence of pathogens.</title>
        <authorList>
            <person name="Haridas S."/>
            <person name="Albert R."/>
            <person name="Binder M."/>
            <person name="Bloem J."/>
            <person name="Labutti K."/>
            <person name="Salamov A."/>
            <person name="Andreopoulos B."/>
            <person name="Baker S."/>
            <person name="Barry K."/>
            <person name="Bills G."/>
            <person name="Bluhm B."/>
            <person name="Cannon C."/>
            <person name="Castanera R."/>
            <person name="Culley D."/>
            <person name="Daum C."/>
            <person name="Ezra D."/>
            <person name="Gonzalez J."/>
            <person name="Henrissat B."/>
            <person name="Kuo A."/>
            <person name="Liang C."/>
            <person name="Lipzen A."/>
            <person name="Lutzoni F."/>
            <person name="Magnuson J."/>
            <person name="Mondo S."/>
            <person name="Nolan M."/>
            <person name="Ohm R."/>
            <person name="Pangilinan J."/>
            <person name="Park H.-J."/>
            <person name="Ramirez L."/>
            <person name="Alfaro M."/>
            <person name="Sun H."/>
            <person name="Tritt A."/>
            <person name="Yoshinaga Y."/>
            <person name="Zwiers L.-H."/>
            <person name="Turgeon B."/>
            <person name="Goodwin S."/>
            <person name="Spatafora J."/>
            <person name="Crous P."/>
            <person name="Grigoriev I."/>
        </authorList>
    </citation>
    <scope>NUCLEOTIDE SEQUENCE</scope>
    <source>
        <strain evidence="11">CBS 379.55</strain>
    </source>
</reference>
<dbReference type="SMART" id="SM00836">
    <property type="entry name" value="DALR_1"/>
    <property type="match status" value="1"/>
</dbReference>
<dbReference type="EC" id="6.1.1.19" evidence="2"/>
<dbReference type="SUPFAM" id="SSF52374">
    <property type="entry name" value="Nucleotidylyl transferase"/>
    <property type="match status" value="1"/>
</dbReference>
<evidence type="ECO:0000313" key="11">
    <source>
        <dbReference type="EMBL" id="KAF2280930.1"/>
    </source>
</evidence>
<dbReference type="InterPro" id="IPR014729">
    <property type="entry name" value="Rossmann-like_a/b/a_fold"/>
</dbReference>